<evidence type="ECO:0000313" key="12">
    <source>
        <dbReference type="Proteomes" id="UP001233172"/>
    </source>
</evidence>
<evidence type="ECO:0000256" key="5">
    <source>
        <dbReference type="ARBA" id="ARBA00022692"/>
    </source>
</evidence>
<accession>A0AAD8BNX2</accession>
<evidence type="ECO:0000256" key="1">
    <source>
        <dbReference type="ARBA" id="ARBA00004323"/>
    </source>
</evidence>
<dbReference type="PANTHER" id="PTHR11214:SF3">
    <property type="entry name" value="BETA-1,3-GALACTOSYLTRANSFERASE 6"/>
    <property type="match status" value="1"/>
</dbReference>
<reference evidence="11" key="1">
    <citation type="journal article" date="2023" name="PLoS Negl. Trop. Dis.">
        <title>A genome sequence for Biomphalaria pfeifferi, the major vector snail for the human-infecting parasite Schistosoma mansoni.</title>
        <authorList>
            <person name="Bu L."/>
            <person name="Lu L."/>
            <person name="Laidemitt M.R."/>
            <person name="Zhang S.M."/>
            <person name="Mutuku M."/>
            <person name="Mkoji G."/>
            <person name="Steinauer M."/>
            <person name="Loker E.S."/>
        </authorList>
    </citation>
    <scope>NUCLEOTIDE SEQUENCE</scope>
    <source>
        <strain evidence="11">KasaAsao</strain>
    </source>
</reference>
<name>A0AAD8BNX2_BIOPF</name>
<evidence type="ECO:0000256" key="10">
    <source>
        <dbReference type="RuleBase" id="RU363063"/>
    </source>
</evidence>
<evidence type="ECO:0000256" key="7">
    <source>
        <dbReference type="ARBA" id="ARBA00022989"/>
    </source>
</evidence>
<dbReference type="InterPro" id="IPR002659">
    <property type="entry name" value="Glyco_trans_31"/>
</dbReference>
<dbReference type="GO" id="GO:0006493">
    <property type="term" value="P:protein O-linked glycosylation"/>
    <property type="evidence" value="ECO:0007669"/>
    <property type="project" value="TreeGrafter"/>
</dbReference>
<evidence type="ECO:0000256" key="8">
    <source>
        <dbReference type="ARBA" id="ARBA00023034"/>
    </source>
</evidence>
<evidence type="ECO:0000256" key="6">
    <source>
        <dbReference type="ARBA" id="ARBA00022968"/>
    </source>
</evidence>
<evidence type="ECO:0000256" key="4">
    <source>
        <dbReference type="ARBA" id="ARBA00022679"/>
    </source>
</evidence>
<keyword evidence="4" id="KW-0808">Transferase</keyword>
<keyword evidence="6 10" id="KW-0735">Signal-anchor</keyword>
<comment type="subcellular location">
    <subcellularLocation>
        <location evidence="1 10">Golgi apparatus membrane</location>
        <topology evidence="1 10">Single-pass type II membrane protein</topology>
    </subcellularLocation>
</comment>
<keyword evidence="5 10" id="KW-0812">Transmembrane</keyword>
<comment type="similarity">
    <text evidence="2 10">Belongs to the glycosyltransferase 31 family.</text>
</comment>
<sequence>MFLGYSKLQCILYSIVCSALLVNLFVFFSTPGCANVISVLKKSLSDNMEKSRLYHRTQRLETQVKAQKQVIAFLSQPIINNFDFNYTRSLKDACTKDAPELLIVVPSAPGNFRRRRKVRRSPRGMYAMNASNKAKLLFFVGKTTASPNVQRRLNLEADDHGDIVMMDFDEEYKNILIKAVSMLRWTLTYCPNVTYVIRTDDDVEVDIANLLKIMRNKSRNYENFILGDTNVYLDVVRDNRDKYYVSREEYPHSTFPPFALGGLLGYPVSSVALLYQAALRLNPIWLDDVFITGMCAPKVDVPLLDDPEFIFEHPGM</sequence>
<keyword evidence="8 10" id="KW-0333">Golgi apparatus</keyword>
<dbReference type="PANTHER" id="PTHR11214">
    <property type="entry name" value="BETA-1,3-N-ACETYLGLUCOSAMINYLTRANSFERASE"/>
    <property type="match status" value="1"/>
</dbReference>
<keyword evidence="9 10" id="KW-0472">Membrane</keyword>
<dbReference type="EC" id="2.4.1.-" evidence="10"/>
<keyword evidence="3 10" id="KW-0328">Glycosyltransferase</keyword>
<gene>
    <name evidence="11" type="ORF">Bpfe_013020</name>
</gene>
<dbReference type="EMBL" id="JASAOG010000054">
    <property type="protein sequence ID" value="KAK0057502.1"/>
    <property type="molecule type" value="Genomic_DNA"/>
</dbReference>
<dbReference type="GO" id="GO:0016758">
    <property type="term" value="F:hexosyltransferase activity"/>
    <property type="evidence" value="ECO:0007669"/>
    <property type="project" value="InterPro"/>
</dbReference>
<reference evidence="11" key="2">
    <citation type="submission" date="2023-04" db="EMBL/GenBank/DDBJ databases">
        <authorList>
            <person name="Bu L."/>
            <person name="Lu L."/>
            <person name="Laidemitt M.R."/>
            <person name="Zhang S.M."/>
            <person name="Mutuku M."/>
            <person name="Mkoji G."/>
            <person name="Steinauer M."/>
            <person name="Loker E.S."/>
        </authorList>
    </citation>
    <scope>NUCLEOTIDE SEQUENCE</scope>
    <source>
        <strain evidence="11">KasaAsao</strain>
        <tissue evidence="11">Whole Snail</tissue>
    </source>
</reference>
<organism evidence="11 12">
    <name type="scientific">Biomphalaria pfeifferi</name>
    <name type="common">Bloodfluke planorb</name>
    <name type="synonym">Freshwater snail</name>
    <dbReference type="NCBI Taxonomy" id="112525"/>
    <lineage>
        <taxon>Eukaryota</taxon>
        <taxon>Metazoa</taxon>
        <taxon>Spiralia</taxon>
        <taxon>Lophotrochozoa</taxon>
        <taxon>Mollusca</taxon>
        <taxon>Gastropoda</taxon>
        <taxon>Heterobranchia</taxon>
        <taxon>Euthyneura</taxon>
        <taxon>Panpulmonata</taxon>
        <taxon>Hygrophila</taxon>
        <taxon>Lymnaeoidea</taxon>
        <taxon>Planorbidae</taxon>
        <taxon>Biomphalaria</taxon>
    </lineage>
</organism>
<keyword evidence="7 10" id="KW-1133">Transmembrane helix</keyword>
<evidence type="ECO:0000256" key="3">
    <source>
        <dbReference type="ARBA" id="ARBA00022676"/>
    </source>
</evidence>
<proteinExistence type="inferred from homology"/>
<evidence type="ECO:0000256" key="9">
    <source>
        <dbReference type="ARBA" id="ARBA00023136"/>
    </source>
</evidence>
<dbReference type="AlphaFoldDB" id="A0AAD8BNX2"/>
<evidence type="ECO:0000256" key="2">
    <source>
        <dbReference type="ARBA" id="ARBA00008661"/>
    </source>
</evidence>
<dbReference type="GO" id="GO:0000139">
    <property type="term" value="C:Golgi membrane"/>
    <property type="evidence" value="ECO:0007669"/>
    <property type="project" value="UniProtKB-SubCell"/>
</dbReference>
<dbReference type="Pfam" id="PF01762">
    <property type="entry name" value="Galactosyl_T"/>
    <property type="match status" value="1"/>
</dbReference>
<comment type="caution">
    <text evidence="11">The sequence shown here is derived from an EMBL/GenBank/DDBJ whole genome shotgun (WGS) entry which is preliminary data.</text>
</comment>
<dbReference type="Gene3D" id="3.90.550.50">
    <property type="match status" value="1"/>
</dbReference>
<protein>
    <recommendedName>
        <fullName evidence="10">Hexosyltransferase</fullName>
        <ecNumber evidence="10">2.4.1.-</ecNumber>
    </recommendedName>
</protein>
<keyword evidence="12" id="KW-1185">Reference proteome</keyword>
<feature type="transmembrane region" description="Helical" evidence="10">
    <location>
        <begin position="12"/>
        <end position="40"/>
    </location>
</feature>
<evidence type="ECO:0000313" key="11">
    <source>
        <dbReference type="EMBL" id="KAK0057502.1"/>
    </source>
</evidence>
<dbReference type="Proteomes" id="UP001233172">
    <property type="component" value="Unassembled WGS sequence"/>
</dbReference>